<dbReference type="Proteomes" id="UP000011668">
    <property type="component" value="Unassembled WGS sequence"/>
</dbReference>
<proteinExistence type="predicted"/>
<comment type="caution">
    <text evidence="1">The sequence shown here is derived from an EMBL/GenBank/DDBJ whole genome shotgun (WGS) entry which is preliminary data.</text>
</comment>
<keyword evidence="2" id="KW-1185">Reference proteome</keyword>
<protein>
    <submittedName>
        <fullName evidence="1">Uncharacterized protein</fullName>
    </submittedName>
</protein>
<gene>
    <name evidence="1" type="ORF">AG1IA_08407</name>
</gene>
<organism evidence="1 2">
    <name type="scientific">Thanatephorus cucumeris (strain AG1-IA)</name>
    <name type="common">Rice sheath blight fungus</name>
    <name type="synonym">Rhizoctonia solani</name>
    <dbReference type="NCBI Taxonomy" id="983506"/>
    <lineage>
        <taxon>Eukaryota</taxon>
        <taxon>Fungi</taxon>
        <taxon>Dikarya</taxon>
        <taxon>Basidiomycota</taxon>
        <taxon>Agaricomycotina</taxon>
        <taxon>Agaricomycetes</taxon>
        <taxon>Cantharellales</taxon>
        <taxon>Ceratobasidiaceae</taxon>
        <taxon>Rhizoctonia</taxon>
        <taxon>Rhizoctonia solani AG-1</taxon>
    </lineage>
</organism>
<evidence type="ECO:0000313" key="2">
    <source>
        <dbReference type="Proteomes" id="UP000011668"/>
    </source>
</evidence>
<reference evidence="1 2" key="1">
    <citation type="journal article" date="2013" name="Nat. Commun.">
        <title>The evolution and pathogenic mechanisms of the rice sheath blight pathogen.</title>
        <authorList>
            <person name="Zheng A."/>
            <person name="Lin R."/>
            <person name="Xu L."/>
            <person name="Qin P."/>
            <person name="Tang C."/>
            <person name="Ai P."/>
            <person name="Zhang D."/>
            <person name="Liu Y."/>
            <person name="Sun Z."/>
            <person name="Feng H."/>
            <person name="Wang Y."/>
            <person name="Chen Y."/>
            <person name="Liang X."/>
            <person name="Fu R."/>
            <person name="Li Q."/>
            <person name="Zhang J."/>
            <person name="Yu X."/>
            <person name="Xie Z."/>
            <person name="Ding L."/>
            <person name="Guan P."/>
            <person name="Tang J."/>
            <person name="Liang Y."/>
            <person name="Wang S."/>
            <person name="Deng Q."/>
            <person name="Li S."/>
            <person name="Zhu J."/>
            <person name="Wang L."/>
            <person name="Liu H."/>
            <person name="Li P."/>
        </authorList>
    </citation>
    <scope>NUCLEOTIDE SEQUENCE [LARGE SCALE GENOMIC DNA]</scope>
    <source>
        <strain evidence="2">AG-1 IA</strain>
    </source>
</reference>
<evidence type="ECO:0000313" key="1">
    <source>
        <dbReference type="EMBL" id="ELU37543.1"/>
    </source>
</evidence>
<dbReference type="EMBL" id="AFRT01002584">
    <property type="protein sequence ID" value="ELU37543.1"/>
    <property type="molecule type" value="Genomic_DNA"/>
</dbReference>
<name>L8WL49_THACA</name>
<dbReference type="AlphaFoldDB" id="L8WL49"/>
<dbReference type="HOGENOM" id="CLU_1603862_0_0_1"/>
<accession>L8WL49</accession>
<sequence length="166" mass="17612">MPVTSPNPLATDACLSVRIRLFNLVQLSSSIKGKGVFRGEIGWLVGVACVWGDTGAGNEGCGLMDGLSLCALVAWNDIYTSMMNTVFGTMECIQGYQHGMEADREGGGRPTASEGSWVGGPKNCSQGVVWWVGKNQGICTKIMRRGYDRDREAGEGGVGGDGSERQ</sequence>